<keyword evidence="3" id="KW-1185">Reference proteome</keyword>
<proteinExistence type="predicted"/>
<feature type="compositionally biased region" description="Polar residues" evidence="1">
    <location>
        <begin position="51"/>
        <end position="64"/>
    </location>
</feature>
<evidence type="ECO:0000313" key="2">
    <source>
        <dbReference type="EMBL" id="CAD6925924.1"/>
    </source>
</evidence>
<sequence>AAFQADPTVGNSRQLLKGYQAGESALGKRRRRAPSGLSDYATDGDGEGRSSGRQGTAASGSATAIRQAKQPRYVAAPKGAPTTGSDGNETERPIPPGRSKGKGKAVPPKAPPKKTQSSTSKTTNPLLSDKRRALTASEKRVMTKARSGKPG</sequence>
<reference evidence="2" key="1">
    <citation type="submission" date="2020-10" db="EMBL/GenBank/DDBJ databases">
        <authorList>
            <person name="Sedaghatjoo S."/>
        </authorList>
    </citation>
    <scope>NUCLEOTIDE SEQUENCE</scope>
    <source>
        <strain evidence="2">AZH3</strain>
    </source>
</reference>
<feature type="compositionally biased region" description="Low complexity" evidence="1">
    <location>
        <begin position="113"/>
        <end position="123"/>
    </location>
</feature>
<accession>A0ABN7IWT3</accession>
<feature type="compositionally biased region" description="Basic residues" evidence="1">
    <location>
        <begin position="142"/>
        <end position="151"/>
    </location>
</feature>
<gene>
    <name evidence="2" type="ORF">JKIAZH3_G1233</name>
</gene>
<evidence type="ECO:0000256" key="1">
    <source>
        <dbReference type="SAM" id="MobiDB-lite"/>
    </source>
</evidence>
<feature type="compositionally biased region" description="Basic and acidic residues" evidence="1">
    <location>
        <begin position="128"/>
        <end position="141"/>
    </location>
</feature>
<feature type="non-terminal residue" evidence="2">
    <location>
        <position position="151"/>
    </location>
</feature>
<comment type="caution">
    <text evidence="2">The sequence shown here is derived from an EMBL/GenBank/DDBJ whole genome shotgun (WGS) entry which is preliminary data.</text>
</comment>
<dbReference type="Proteomes" id="UP000836402">
    <property type="component" value="Unassembled WGS sequence"/>
</dbReference>
<organism evidence="2 3">
    <name type="scientific">Tilletia caries</name>
    <name type="common">wheat bunt fungus</name>
    <dbReference type="NCBI Taxonomy" id="13290"/>
    <lineage>
        <taxon>Eukaryota</taxon>
        <taxon>Fungi</taxon>
        <taxon>Dikarya</taxon>
        <taxon>Basidiomycota</taxon>
        <taxon>Ustilaginomycotina</taxon>
        <taxon>Exobasidiomycetes</taxon>
        <taxon>Tilletiales</taxon>
        <taxon>Tilletiaceae</taxon>
        <taxon>Tilletia</taxon>
    </lineage>
</organism>
<feature type="non-terminal residue" evidence="2">
    <location>
        <position position="1"/>
    </location>
</feature>
<feature type="region of interest" description="Disordered" evidence="1">
    <location>
        <begin position="1"/>
        <end position="151"/>
    </location>
</feature>
<dbReference type="EMBL" id="CAJHJG010003063">
    <property type="protein sequence ID" value="CAD6925924.1"/>
    <property type="molecule type" value="Genomic_DNA"/>
</dbReference>
<protein>
    <submittedName>
        <fullName evidence="2">Uncharacterized protein</fullName>
    </submittedName>
</protein>
<name>A0ABN7IWT3_9BASI</name>
<evidence type="ECO:0000313" key="3">
    <source>
        <dbReference type="Proteomes" id="UP000836402"/>
    </source>
</evidence>